<dbReference type="InterPro" id="IPR035914">
    <property type="entry name" value="Sperma_CUB_dom_sf"/>
</dbReference>
<dbReference type="InterPro" id="IPR051277">
    <property type="entry name" value="SEZ6_CSMD_C4BPB_Regulators"/>
</dbReference>
<dbReference type="EMBL" id="JWIN03017553">
    <property type="protein sequence ID" value="KAB1251116.1"/>
    <property type="molecule type" value="Genomic_DNA"/>
</dbReference>
<proteinExistence type="predicted"/>
<evidence type="ECO:0000313" key="11">
    <source>
        <dbReference type="Proteomes" id="UP000299084"/>
    </source>
</evidence>
<dbReference type="SUPFAM" id="SSF57535">
    <property type="entry name" value="Complement control module/SCR domain"/>
    <property type="match status" value="1"/>
</dbReference>
<evidence type="ECO:0000256" key="4">
    <source>
        <dbReference type="ARBA" id="ARBA00023157"/>
    </source>
</evidence>
<feature type="region of interest" description="Disordered" evidence="6">
    <location>
        <begin position="207"/>
        <end position="231"/>
    </location>
</feature>
<dbReference type="Pfam" id="PF00431">
    <property type="entry name" value="CUB"/>
    <property type="match status" value="1"/>
</dbReference>
<evidence type="ECO:0000256" key="2">
    <source>
        <dbReference type="ARBA" id="ARBA00022729"/>
    </source>
</evidence>
<dbReference type="CDD" id="cd00033">
    <property type="entry name" value="CCP"/>
    <property type="match status" value="1"/>
</dbReference>
<dbReference type="Gene3D" id="2.10.70.10">
    <property type="entry name" value="Complement Module, domain 1"/>
    <property type="match status" value="1"/>
</dbReference>
<dbReference type="SMART" id="SM00042">
    <property type="entry name" value="CUB"/>
    <property type="match status" value="1"/>
</dbReference>
<evidence type="ECO:0000259" key="8">
    <source>
        <dbReference type="PROSITE" id="PS50923"/>
    </source>
</evidence>
<dbReference type="InterPro" id="IPR000436">
    <property type="entry name" value="Sushi_SCR_CCP_dom"/>
</dbReference>
<dbReference type="PANTHER" id="PTHR45656">
    <property type="entry name" value="PROTEIN CBR-CLEC-78"/>
    <property type="match status" value="1"/>
</dbReference>
<protein>
    <submittedName>
        <fullName evidence="10">CUB and sushi domain-containing protein 1</fullName>
    </submittedName>
</protein>
<dbReference type="Pfam" id="PF00084">
    <property type="entry name" value="Sushi"/>
    <property type="match status" value="1"/>
</dbReference>
<keyword evidence="11" id="KW-1185">Reference proteome</keyword>
<evidence type="ECO:0000256" key="6">
    <source>
        <dbReference type="SAM" id="MobiDB-lite"/>
    </source>
</evidence>
<evidence type="ECO:0000313" key="10">
    <source>
        <dbReference type="EMBL" id="KAB1251134.1"/>
    </source>
</evidence>
<feature type="region of interest" description="Disordered" evidence="6">
    <location>
        <begin position="163"/>
        <end position="184"/>
    </location>
</feature>
<dbReference type="PROSITE" id="PS01180">
    <property type="entry name" value="CUB"/>
    <property type="match status" value="1"/>
</dbReference>
<name>A0A5N4BXH0_CAMDR</name>
<comment type="caution">
    <text evidence="5">Lacks conserved residue(s) required for the propagation of feature annotation.</text>
</comment>
<accession>A0A5N4BXH0</accession>
<reference evidence="10" key="1">
    <citation type="submission" date="2014-12" db="EMBL/GenBank/DDBJ databases">
        <authorList>
            <person name="Fitak R."/>
            <person name="Mohandesan E."/>
            <person name="Burger P.A."/>
            <person name="Jukka C."/>
        </authorList>
    </citation>
    <scope>NUCLEOTIDE SEQUENCE</scope>
    <source>
        <strain evidence="10">Drom800</strain>
        <tissue evidence="10">Blood</tissue>
    </source>
</reference>
<evidence type="ECO:0000256" key="1">
    <source>
        <dbReference type="ARBA" id="ARBA00022659"/>
    </source>
</evidence>
<feature type="domain" description="CUB" evidence="7">
    <location>
        <begin position="96"/>
        <end position="159"/>
    </location>
</feature>
<dbReference type="InterPro" id="IPR035976">
    <property type="entry name" value="Sushi/SCR/CCP_sf"/>
</dbReference>
<dbReference type="AlphaFoldDB" id="A0A5N4BXH0"/>
<keyword evidence="4" id="KW-1015">Disulfide bond</keyword>
<dbReference type="InterPro" id="IPR000859">
    <property type="entry name" value="CUB_dom"/>
</dbReference>
<evidence type="ECO:0000256" key="5">
    <source>
        <dbReference type="PROSITE-ProRule" id="PRU00302"/>
    </source>
</evidence>
<dbReference type="Proteomes" id="UP000299084">
    <property type="component" value="Unassembled WGS sequence"/>
</dbReference>
<gene>
    <name evidence="9" type="ORF">Cadr_000031259</name>
    <name evidence="10" type="ORF">Cadr_000031260</name>
</gene>
<dbReference type="EMBL" id="JWIN03015193">
    <property type="protein sequence ID" value="KAB1251134.1"/>
    <property type="molecule type" value="Genomic_DNA"/>
</dbReference>
<keyword evidence="2" id="KW-0732">Signal</keyword>
<comment type="caution">
    <text evidence="10">The sequence shown here is derived from an EMBL/GenBank/DDBJ whole genome shotgun (WGS) entry which is preliminary data.</text>
</comment>
<evidence type="ECO:0000259" key="7">
    <source>
        <dbReference type="PROSITE" id="PS01180"/>
    </source>
</evidence>
<dbReference type="FunFam" id="2.10.70.10:FF:000002">
    <property type="entry name" value="CUB and Sushi multiple domains 3"/>
    <property type="match status" value="1"/>
</dbReference>
<dbReference type="CDD" id="cd00041">
    <property type="entry name" value="CUB"/>
    <property type="match status" value="1"/>
</dbReference>
<feature type="domain" description="Sushi" evidence="8">
    <location>
        <begin position="26"/>
        <end position="86"/>
    </location>
</feature>
<dbReference type="PANTHER" id="PTHR45656:SF4">
    <property type="entry name" value="PROTEIN CBR-CLEC-78"/>
    <property type="match status" value="1"/>
</dbReference>
<organism evidence="10 11">
    <name type="scientific">Camelus dromedarius</name>
    <name type="common">Dromedary</name>
    <name type="synonym">Arabian camel</name>
    <dbReference type="NCBI Taxonomy" id="9838"/>
    <lineage>
        <taxon>Eukaryota</taxon>
        <taxon>Metazoa</taxon>
        <taxon>Chordata</taxon>
        <taxon>Craniata</taxon>
        <taxon>Vertebrata</taxon>
        <taxon>Euteleostomi</taxon>
        <taxon>Mammalia</taxon>
        <taxon>Eutheria</taxon>
        <taxon>Laurasiatheria</taxon>
        <taxon>Artiodactyla</taxon>
        <taxon>Tylopoda</taxon>
        <taxon>Camelidae</taxon>
        <taxon>Camelus</taxon>
    </lineage>
</organism>
<feature type="compositionally biased region" description="Basic and acidic residues" evidence="6">
    <location>
        <begin position="163"/>
        <end position="175"/>
    </location>
</feature>
<sequence>MQILDIDRVCSHLTRHCPLFLASIASTCNDPGVPQNGTRYGDSREPGDTVTFQCDPGYQLQGQAKITCVQLNSRFFWQPDPPTCIGIPPRKIEILFSMEPSYDFLHIYEGEDSNSPLIGSFQGSQAPERIESSGNSLFLAFRSDASVGLSGFAIEFKVESEKIESSEDKERHRNDTASCKSKVLYGQESGEQTRLLDTVTRRSCRAILPSDLRTRQSQPTWTQSSSSQRSP</sequence>
<evidence type="ECO:0000256" key="3">
    <source>
        <dbReference type="ARBA" id="ARBA00022737"/>
    </source>
</evidence>
<dbReference type="SMART" id="SM00032">
    <property type="entry name" value="CCP"/>
    <property type="match status" value="1"/>
</dbReference>
<dbReference type="PROSITE" id="PS50923">
    <property type="entry name" value="SUSHI"/>
    <property type="match status" value="1"/>
</dbReference>
<evidence type="ECO:0000313" key="9">
    <source>
        <dbReference type="EMBL" id="KAB1251116.1"/>
    </source>
</evidence>
<dbReference type="SUPFAM" id="SSF49854">
    <property type="entry name" value="Spermadhesin, CUB domain"/>
    <property type="match status" value="1"/>
</dbReference>
<reference evidence="10 11" key="2">
    <citation type="journal article" date="2019" name="Mol. Ecol. Resour.">
        <title>Improving Illumina assemblies with Hi-C and long reads: an example with the North African dromedary.</title>
        <authorList>
            <person name="Elbers J.P."/>
            <person name="Rogers M.F."/>
            <person name="Perelman P.L."/>
            <person name="Proskuryakova A.A."/>
            <person name="Serdyukova N.A."/>
            <person name="Johnson W.E."/>
            <person name="Horin P."/>
            <person name="Corander J."/>
            <person name="Murphy D."/>
            <person name="Burger P.A."/>
        </authorList>
    </citation>
    <scope>NUCLEOTIDE SEQUENCE [LARGE SCALE GENOMIC DNA]</scope>
    <source>
        <strain evidence="10">Drom800</strain>
        <tissue evidence="10">Blood</tissue>
    </source>
</reference>
<keyword evidence="1 5" id="KW-0768">Sushi</keyword>
<feature type="compositionally biased region" description="Low complexity" evidence="6">
    <location>
        <begin position="215"/>
        <end position="231"/>
    </location>
</feature>
<keyword evidence="3" id="KW-0677">Repeat</keyword>